<keyword evidence="2" id="KW-0645">Protease</keyword>
<dbReference type="GO" id="GO:0005634">
    <property type="term" value="C:nucleus"/>
    <property type="evidence" value="ECO:0007669"/>
    <property type="project" value="TreeGrafter"/>
</dbReference>
<feature type="domain" description="Ubiquitin-like protease family profile" evidence="6">
    <location>
        <begin position="563"/>
        <end position="736"/>
    </location>
</feature>
<feature type="compositionally biased region" description="Acidic residues" evidence="5">
    <location>
        <begin position="189"/>
        <end position="206"/>
    </location>
</feature>
<dbReference type="PANTHER" id="PTHR12606">
    <property type="entry name" value="SENTRIN/SUMO-SPECIFIC PROTEASE"/>
    <property type="match status" value="1"/>
</dbReference>
<feature type="compositionally biased region" description="Polar residues" evidence="5">
    <location>
        <begin position="173"/>
        <end position="188"/>
    </location>
</feature>
<feature type="compositionally biased region" description="Low complexity" evidence="5">
    <location>
        <begin position="263"/>
        <end position="275"/>
    </location>
</feature>
<feature type="compositionally biased region" description="Polar residues" evidence="5">
    <location>
        <begin position="239"/>
        <end position="250"/>
    </location>
</feature>
<name>A0A6A5T0R4_9PLEO</name>
<dbReference type="PANTHER" id="PTHR12606:SF141">
    <property type="entry name" value="GH15225P-RELATED"/>
    <property type="match status" value="1"/>
</dbReference>
<dbReference type="GO" id="GO:0016926">
    <property type="term" value="P:protein desumoylation"/>
    <property type="evidence" value="ECO:0007669"/>
    <property type="project" value="TreeGrafter"/>
</dbReference>
<dbReference type="InterPro" id="IPR003653">
    <property type="entry name" value="Peptidase_C48_C"/>
</dbReference>
<dbReference type="Proteomes" id="UP000800038">
    <property type="component" value="Unassembled WGS sequence"/>
</dbReference>
<dbReference type="InterPro" id="IPR038765">
    <property type="entry name" value="Papain-like_cys_pep_sf"/>
</dbReference>
<protein>
    <recommendedName>
        <fullName evidence="6">Ubiquitin-like protease family profile domain-containing protein</fullName>
    </recommendedName>
</protein>
<dbReference type="Gene3D" id="3.40.395.10">
    <property type="entry name" value="Adenoviral Proteinase, Chain A"/>
    <property type="match status" value="1"/>
</dbReference>
<dbReference type="PROSITE" id="PS50600">
    <property type="entry name" value="ULP_PROTEASE"/>
    <property type="match status" value="1"/>
</dbReference>
<dbReference type="GO" id="GO:0006508">
    <property type="term" value="P:proteolysis"/>
    <property type="evidence" value="ECO:0007669"/>
    <property type="project" value="UniProtKB-KW"/>
</dbReference>
<evidence type="ECO:0000313" key="7">
    <source>
        <dbReference type="EMBL" id="KAF1945249.1"/>
    </source>
</evidence>
<proteinExistence type="inferred from homology"/>
<feature type="region of interest" description="Disordered" evidence="5">
    <location>
        <begin position="123"/>
        <end position="206"/>
    </location>
</feature>
<reference evidence="7" key="1">
    <citation type="journal article" date="2020" name="Stud. Mycol.">
        <title>101 Dothideomycetes genomes: a test case for predicting lifestyles and emergence of pathogens.</title>
        <authorList>
            <person name="Haridas S."/>
            <person name="Albert R."/>
            <person name="Binder M."/>
            <person name="Bloem J."/>
            <person name="Labutti K."/>
            <person name="Salamov A."/>
            <person name="Andreopoulos B."/>
            <person name="Baker S."/>
            <person name="Barry K."/>
            <person name="Bills G."/>
            <person name="Bluhm B."/>
            <person name="Cannon C."/>
            <person name="Castanera R."/>
            <person name="Culley D."/>
            <person name="Daum C."/>
            <person name="Ezra D."/>
            <person name="Gonzalez J."/>
            <person name="Henrissat B."/>
            <person name="Kuo A."/>
            <person name="Liang C."/>
            <person name="Lipzen A."/>
            <person name="Lutzoni F."/>
            <person name="Magnuson J."/>
            <person name="Mondo S."/>
            <person name="Nolan M."/>
            <person name="Ohm R."/>
            <person name="Pangilinan J."/>
            <person name="Park H.-J."/>
            <person name="Ramirez L."/>
            <person name="Alfaro M."/>
            <person name="Sun H."/>
            <person name="Tritt A."/>
            <person name="Yoshinaga Y."/>
            <person name="Zwiers L.-H."/>
            <person name="Turgeon B."/>
            <person name="Goodwin S."/>
            <person name="Spatafora J."/>
            <person name="Crous P."/>
            <person name="Grigoriev I."/>
        </authorList>
    </citation>
    <scope>NUCLEOTIDE SEQUENCE</scope>
    <source>
        <strain evidence="7">CBS 161.51</strain>
    </source>
</reference>
<comment type="similarity">
    <text evidence="1">Belongs to the peptidase C48 family.</text>
</comment>
<accession>A0A6A5T0R4</accession>
<evidence type="ECO:0000256" key="5">
    <source>
        <dbReference type="SAM" id="MobiDB-lite"/>
    </source>
</evidence>
<dbReference type="GO" id="GO:0016929">
    <property type="term" value="F:deSUMOylase activity"/>
    <property type="evidence" value="ECO:0007669"/>
    <property type="project" value="TreeGrafter"/>
</dbReference>
<evidence type="ECO:0000256" key="1">
    <source>
        <dbReference type="ARBA" id="ARBA00005234"/>
    </source>
</evidence>
<evidence type="ECO:0000313" key="8">
    <source>
        <dbReference type="Proteomes" id="UP000800038"/>
    </source>
</evidence>
<dbReference type="Pfam" id="PF02902">
    <property type="entry name" value="Peptidase_C48"/>
    <property type="match status" value="1"/>
</dbReference>
<evidence type="ECO:0000256" key="2">
    <source>
        <dbReference type="ARBA" id="ARBA00022670"/>
    </source>
</evidence>
<keyword evidence="4" id="KW-0788">Thiol protease</keyword>
<sequence length="772" mass="84233">MSNKRPYQSAFLYGTPVGMLDTANGFDAPHPLVQQHTSLYTSHALRIPGQWPSDATLIVDEESAPPRSTFFTAMGKWAATVANVTNLFALSARVAQSFLRRQTIKAVPIIRSDGSNKKRFIAAGVADEPATPSPSVRARADRSGHQLLTRTASLSPDASPSPPSRDTTPAPFQFTSPQSFEQHSITSDSFDDSYNEQDEDASLDYSDDSLDYSFEISFENCLSSTPPRNPGAGSPTPLAWNSPQNLSPVAQSPLRAPQPVPAASPSWSSPQLPSPCNQTLPDSASPCPKESVALPPGLQRHYRKALNLPSVTPVRHQLLKLQFRAETARHIALEGIELRRTAMGSDSADPALAPPSPTEVVDQDLSNLSDAPSSPFEPVHNIEDLPQFVYENDMSFLSDALSLPINKGVRWARHAGAKRFFFDAKVSEMLDSTIESIHSNAELSWLQSENGDEAAQSLSPPRLTVAADSNEAAYESSDDGGFHGIPADTFDASDDTLEECEFSQELIGKIGEDMLHKLSLEPPPLPPPKPLITPLSSEELDALESAAAQTSNGLKAENHVVGGKLKAKDFATLLPRLFNGDPKAWLNDEIVNDYLSILVAHKKKEAGFAHQRGGPAPPVHAFSSFWYNAGDTSRWASRVHLNGKQFLDAKLVLYPICDGGHWRLMAVKPQERSIEYLDSLDRNGAKYIEKMQTYLKKELGAAYIEEEWSTVSIQRSTQQLNGSDCGVFTLLNALALLRGEDANRVVACNGMADARERIATTLMARRPTTEME</sequence>
<keyword evidence="8" id="KW-1185">Reference proteome</keyword>
<gene>
    <name evidence="7" type="ORF">EJ02DRAFT_509700</name>
</gene>
<evidence type="ECO:0000256" key="3">
    <source>
        <dbReference type="ARBA" id="ARBA00022801"/>
    </source>
</evidence>
<feature type="region of interest" description="Disordered" evidence="5">
    <location>
        <begin position="221"/>
        <end position="294"/>
    </location>
</feature>
<feature type="region of interest" description="Disordered" evidence="5">
    <location>
        <begin position="344"/>
        <end position="377"/>
    </location>
</feature>
<evidence type="ECO:0000259" key="6">
    <source>
        <dbReference type="PROSITE" id="PS50600"/>
    </source>
</evidence>
<organism evidence="7 8">
    <name type="scientific">Clathrospora elynae</name>
    <dbReference type="NCBI Taxonomy" id="706981"/>
    <lineage>
        <taxon>Eukaryota</taxon>
        <taxon>Fungi</taxon>
        <taxon>Dikarya</taxon>
        <taxon>Ascomycota</taxon>
        <taxon>Pezizomycotina</taxon>
        <taxon>Dothideomycetes</taxon>
        <taxon>Pleosporomycetidae</taxon>
        <taxon>Pleosporales</taxon>
        <taxon>Diademaceae</taxon>
        <taxon>Clathrospora</taxon>
    </lineage>
</organism>
<feature type="compositionally biased region" description="Low complexity" evidence="5">
    <location>
        <begin position="151"/>
        <end position="171"/>
    </location>
</feature>
<dbReference type="SUPFAM" id="SSF54001">
    <property type="entry name" value="Cysteine proteinases"/>
    <property type="match status" value="1"/>
</dbReference>
<keyword evidence="3" id="KW-0378">Hydrolase</keyword>
<dbReference type="AlphaFoldDB" id="A0A6A5T0R4"/>
<dbReference type="OrthoDB" id="1939479at2759"/>
<dbReference type="EMBL" id="ML976011">
    <property type="protein sequence ID" value="KAF1945249.1"/>
    <property type="molecule type" value="Genomic_DNA"/>
</dbReference>
<evidence type="ECO:0000256" key="4">
    <source>
        <dbReference type="ARBA" id="ARBA00022807"/>
    </source>
</evidence>